<name>A0A3S1K3H7_9BACL</name>
<keyword evidence="1" id="KW-1005">Bacterial flagellum biogenesis</keyword>
<reference evidence="3 4" key="1">
    <citation type="submission" date="2018-12" db="EMBL/GenBank/DDBJ databases">
        <authorList>
            <person name="Sun L."/>
            <person name="Chen Z."/>
        </authorList>
    </citation>
    <scope>NUCLEOTIDE SEQUENCE [LARGE SCALE GENOMIC DNA]</scope>
    <source>
        <strain evidence="3 4">DSM 15890</strain>
    </source>
</reference>
<dbReference type="InterPro" id="IPR007809">
    <property type="entry name" value="FlgN-like"/>
</dbReference>
<dbReference type="GO" id="GO:0044780">
    <property type="term" value="P:bacterial-type flagellum assembly"/>
    <property type="evidence" value="ECO:0007669"/>
    <property type="project" value="InterPro"/>
</dbReference>
<dbReference type="Pfam" id="PF05130">
    <property type="entry name" value="FlgN"/>
    <property type="match status" value="1"/>
</dbReference>
<keyword evidence="3" id="KW-0969">Cilium</keyword>
<evidence type="ECO:0000256" key="1">
    <source>
        <dbReference type="ARBA" id="ARBA00022795"/>
    </source>
</evidence>
<dbReference type="OrthoDB" id="2660802at2"/>
<dbReference type="SUPFAM" id="SSF140566">
    <property type="entry name" value="FlgN-like"/>
    <property type="match status" value="1"/>
</dbReference>
<feature type="compositionally biased region" description="Polar residues" evidence="2">
    <location>
        <begin position="158"/>
        <end position="167"/>
    </location>
</feature>
<evidence type="ECO:0000256" key="2">
    <source>
        <dbReference type="SAM" id="MobiDB-lite"/>
    </source>
</evidence>
<organism evidence="3 4">
    <name type="scientific">Paenibacillus anaericanus</name>
    <dbReference type="NCBI Taxonomy" id="170367"/>
    <lineage>
        <taxon>Bacteria</taxon>
        <taxon>Bacillati</taxon>
        <taxon>Bacillota</taxon>
        <taxon>Bacilli</taxon>
        <taxon>Bacillales</taxon>
        <taxon>Paenibacillaceae</taxon>
        <taxon>Paenibacillus</taxon>
    </lineage>
</organism>
<evidence type="ECO:0000313" key="3">
    <source>
        <dbReference type="EMBL" id="RUT42981.1"/>
    </source>
</evidence>
<dbReference type="Proteomes" id="UP000279446">
    <property type="component" value="Unassembled WGS sequence"/>
</dbReference>
<dbReference type="Gene3D" id="1.20.58.300">
    <property type="entry name" value="FlgN-like"/>
    <property type="match status" value="1"/>
</dbReference>
<gene>
    <name evidence="3" type="ORF">EJP82_21105</name>
</gene>
<feature type="region of interest" description="Disordered" evidence="2">
    <location>
        <begin position="142"/>
        <end position="167"/>
    </location>
</feature>
<dbReference type="RefSeq" id="WP_127194039.1">
    <property type="nucleotide sequence ID" value="NZ_RZNY01000022.1"/>
</dbReference>
<dbReference type="InterPro" id="IPR036679">
    <property type="entry name" value="FlgN-like_sf"/>
</dbReference>
<proteinExistence type="predicted"/>
<keyword evidence="3" id="KW-0282">Flagellum</keyword>
<keyword evidence="3" id="KW-0966">Cell projection</keyword>
<protein>
    <submittedName>
        <fullName evidence="3">Flagellar protein FlgN</fullName>
    </submittedName>
</protein>
<dbReference type="AlphaFoldDB" id="A0A3S1K3H7"/>
<comment type="caution">
    <text evidence="3">The sequence shown here is derived from an EMBL/GenBank/DDBJ whole genome shotgun (WGS) entry which is preliminary data.</text>
</comment>
<keyword evidence="4" id="KW-1185">Reference proteome</keyword>
<accession>A0A3S1K3H7</accession>
<sequence length="167" mass="19183">MSVQLLQESMDRMDESYSKLIEIMQDKKQAVISNDYTELVRTLSQESKLIKNIEELEKDLLASAQGFLKSKGVKSQLELTITEILRLVFDPEEKRLLTQSRTKIEGRLQDLKRLNSLNQELIGQSLTFIDYSLNLMMGGMDDEATYSPPQSQDKKPTVRSNMFDTRG</sequence>
<evidence type="ECO:0000313" key="4">
    <source>
        <dbReference type="Proteomes" id="UP000279446"/>
    </source>
</evidence>
<dbReference type="EMBL" id="RZNY01000022">
    <property type="protein sequence ID" value="RUT42981.1"/>
    <property type="molecule type" value="Genomic_DNA"/>
</dbReference>